<feature type="region of interest" description="Disordered" evidence="2">
    <location>
        <begin position="45"/>
        <end position="79"/>
    </location>
</feature>
<keyword evidence="1" id="KW-0175">Coiled coil</keyword>
<dbReference type="AlphaFoldDB" id="A0AA85K605"/>
<evidence type="ECO:0000256" key="2">
    <source>
        <dbReference type="SAM" id="MobiDB-lite"/>
    </source>
</evidence>
<feature type="compositionally biased region" description="Acidic residues" evidence="2">
    <location>
        <begin position="46"/>
        <end position="61"/>
    </location>
</feature>
<feature type="coiled-coil region" evidence="1">
    <location>
        <begin position="7"/>
        <end position="41"/>
    </location>
</feature>
<evidence type="ECO:0000313" key="4">
    <source>
        <dbReference type="WBParaSite" id="TREG1_80120.2"/>
    </source>
</evidence>
<accession>A0AA85K605</accession>
<keyword evidence="3" id="KW-1185">Reference proteome</keyword>
<evidence type="ECO:0000256" key="1">
    <source>
        <dbReference type="SAM" id="Coils"/>
    </source>
</evidence>
<dbReference type="WBParaSite" id="TREG1_80120.2">
    <property type="protein sequence ID" value="TREG1_80120.2"/>
    <property type="gene ID" value="TREG1_80120"/>
</dbReference>
<reference evidence="3" key="1">
    <citation type="submission" date="2022-06" db="EMBL/GenBank/DDBJ databases">
        <authorList>
            <person name="Berger JAMES D."/>
            <person name="Berger JAMES D."/>
        </authorList>
    </citation>
    <scope>NUCLEOTIDE SEQUENCE [LARGE SCALE GENOMIC DNA]</scope>
</reference>
<evidence type="ECO:0000313" key="3">
    <source>
        <dbReference type="Proteomes" id="UP000050795"/>
    </source>
</evidence>
<dbReference type="Proteomes" id="UP000050795">
    <property type="component" value="Unassembled WGS sequence"/>
</dbReference>
<sequence>MSYESEMEKTLQKLNDVIQLRQQLLQERATLKYQLDKLLQRSVDNANDDVEDVGGDGDEGGDGGRFANDDDDDVDRGDSSMLHAKQNWCVTSTNLTFNQLWSSVEEGFRELN</sequence>
<reference evidence="4" key="2">
    <citation type="submission" date="2023-11" db="UniProtKB">
        <authorList>
            <consortium name="WormBaseParasite"/>
        </authorList>
    </citation>
    <scope>IDENTIFICATION</scope>
</reference>
<organism evidence="3 4">
    <name type="scientific">Trichobilharzia regenti</name>
    <name type="common">Nasal bird schistosome</name>
    <dbReference type="NCBI Taxonomy" id="157069"/>
    <lineage>
        <taxon>Eukaryota</taxon>
        <taxon>Metazoa</taxon>
        <taxon>Spiralia</taxon>
        <taxon>Lophotrochozoa</taxon>
        <taxon>Platyhelminthes</taxon>
        <taxon>Trematoda</taxon>
        <taxon>Digenea</taxon>
        <taxon>Strigeidida</taxon>
        <taxon>Schistosomatoidea</taxon>
        <taxon>Schistosomatidae</taxon>
        <taxon>Trichobilharzia</taxon>
    </lineage>
</organism>
<name>A0AA85K605_TRIRE</name>
<proteinExistence type="predicted"/>
<protein>
    <submittedName>
        <fullName evidence="4">Uncharacterized protein</fullName>
    </submittedName>
</protein>